<dbReference type="Proteomes" id="UP000823941">
    <property type="component" value="Chromosome 11"/>
</dbReference>
<evidence type="ECO:0000313" key="2">
    <source>
        <dbReference type="Proteomes" id="UP000823941"/>
    </source>
</evidence>
<proteinExistence type="predicted"/>
<sequence>MWTFSASSEPLLQRCIDSSTNSAKKTNKWTKVLQKYAINSNLSQKNQTILVEEIKDSTQNIPVIDLIEDAEKSQPEINENHKILCEAIETDLNMNFNDLVQECSRKNILFELLATSLTDPTIEKLCHKIYNSTEDLNDNFTKGYLEIFLPTLLLKRQTINNIDILNRASKYFPEHFKTLLLFLFQNTCISSNILHNFVTTLTKTAKTELLQVISEIRLSSAQFTHHLPSLLALYKDCDMSSCVSNYLFSNLEQFHEDCSDDKNFGRLLLAYTQGPGTSAANLRALEKIIENHRSPFRRPCLTKLKELKQNIVSHDFTQ</sequence>
<dbReference type="EMBL" id="JAHIBW010000011">
    <property type="protein sequence ID" value="KAG7306806.1"/>
    <property type="molecule type" value="Genomic_DNA"/>
</dbReference>
<reference evidence="1 2" key="1">
    <citation type="submission" date="2021-06" db="EMBL/GenBank/DDBJ databases">
        <title>A haploid diamondback moth (Plutella xylostella L.) genome assembly resolves 31 chromosomes and identifies a diamide resistance mutation.</title>
        <authorList>
            <person name="Ward C.M."/>
            <person name="Perry K.D."/>
            <person name="Baker G."/>
            <person name="Powis K."/>
            <person name="Heckel D.G."/>
            <person name="Baxter S.W."/>
        </authorList>
    </citation>
    <scope>NUCLEOTIDE SEQUENCE [LARGE SCALE GENOMIC DNA]</scope>
    <source>
        <strain evidence="1 2">LV</strain>
        <tissue evidence="1">Single pupa</tissue>
    </source>
</reference>
<keyword evidence="2" id="KW-1185">Reference proteome</keyword>
<gene>
    <name evidence="1" type="ORF">JYU34_008249</name>
</gene>
<name>A0ABQ7QP45_PLUXY</name>
<dbReference type="Gene3D" id="1.25.40.480">
    <property type="match status" value="1"/>
</dbReference>
<evidence type="ECO:0008006" key="3">
    <source>
        <dbReference type="Google" id="ProtNLM"/>
    </source>
</evidence>
<protein>
    <recommendedName>
        <fullName evidence="3">Fanconi Anaemia group E protein C-terminal domain-containing protein</fullName>
    </recommendedName>
</protein>
<accession>A0ABQ7QP45</accession>
<organism evidence="1 2">
    <name type="scientific">Plutella xylostella</name>
    <name type="common">Diamondback moth</name>
    <name type="synonym">Plutella maculipennis</name>
    <dbReference type="NCBI Taxonomy" id="51655"/>
    <lineage>
        <taxon>Eukaryota</taxon>
        <taxon>Metazoa</taxon>
        <taxon>Ecdysozoa</taxon>
        <taxon>Arthropoda</taxon>
        <taxon>Hexapoda</taxon>
        <taxon>Insecta</taxon>
        <taxon>Pterygota</taxon>
        <taxon>Neoptera</taxon>
        <taxon>Endopterygota</taxon>
        <taxon>Lepidoptera</taxon>
        <taxon>Glossata</taxon>
        <taxon>Ditrysia</taxon>
        <taxon>Yponomeutoidea</taxon>
        <taxon>Plutellidae</taxon>
        <taxon>Plutella</taxon>
    </lineage>
</organism>
<evidence type="ECO:0000313" key="1">
    <source>
        <dbReference type="EMBL" id="KAG7306806.1"/>
    </source>
</evidence>
<comment type="caution">
    <text evidence="1">The sequence shown here is derived from an EMBL/GenBank/DDBJ whole genome shotgun (WGS) entry which is preliminary data.</text>
</comment>